<proteinExistence type="predicted"/>
<dbReference type="EMBL" id="QLLO01000004">
    <property type="protein sequence ID" value="RAJ15003.1"/>
    <property type="molecule type" value="Genomic_DNA"/>
</dbReference>
<dbReference type="Proteomes" id="UP000248703">
    <property type="component" value="Unassembled WGS sequence"/>
</dbReference>
<evidence type="ECO:0000313" key="1">
    <source>
        <dbReference type="EMBL" id="RAJ15003.1"/>
    </source>
</evidence>
<keyword evidence="2" id="KW-1185">Reference proteome</keyword>
<evidence type="ECO:0000313" key="2">
    <source>
        <dbReference type="Proteomes" id="UP000248703"/>
    </source>
</evidence>
<dbReference type="AlphaFoldDB" id="A0A327RHQ9"/>
<protein>
    <submittedName>
        <fullName evidence="1">Uncharacterized protein</fullName>
    </submittedName>
</protein>
<organism evidence="1 2">
    <name type="scientific">Olleya aquimaris</name>
    <dbReference type="NCBI Taxonomy" id="639310"/>
    <lineage>
        <taxon>Bacteria</taxon>
        <taxon>Pseudomonadati</taxon>
        <taxon>Bacteroidota</taxon>
        <taxon>Flavobacteriia</taxon>
        <taxon>Flavobacteriales</taxon>
        <taxon>Flavobacteriaceae</taxon>
    </lineage>
</organism>
<comment type="caution">
    <text evidence="1">The sequence shown here is derived from an EMBL/GenBank/DDBJ whole genome shotgun (WGS) entry which is preliminary data.</text>
</comment>
<name>A0A327RHQ9_9FLAO</name>
<sequence length="40" mass="4497">MKIVARLLLFVVLLVVMVKVLDTNSNQDNVNKTTIAQVKQ</sequence>
<reference evidence="1 2" key="1">
    <citation type="submission" date="2018-06" db="EMBL/GenBank/DDBJ databases">
        <title>Genomic Encyclopedia of Archaeal and Bacterial Type Strains, Phase II (KMG-II): from individual species to whole genera.</title>
        <authorList>
            <person name="Goeker M."/>
        </authorList>
    </citation>
    <scope>NUCLEOTIDE SEQUENCE [LARGE SCALE GENOMIC DNA]</scope>
    <source>
        <strain evidence="1 2">DSM 24464</strain>
    </source>
</reference>
<accession>A0A327RHQ9</accession>
<gene>
    <name evidence="1" type="ORF">LY08_01351</name>
</gene>